<evidence type="ECO:0000313" key="4">
    <source>
        <dbReference type="Proteomes" id="UP001630127"/>
    </source>
</evidence>
<evidence type="ECO:0000256" key="1">
    <source>
        <dbReference type="SAM" id="MobiDB-lite"/>
    </source>
</evidence>
<reference evidence="3 4" key="1">
    <citation type="submission" date="2024-11" db="EMBL/GenBank/DDBJ databases">
        <title>A near-complete genome assembly of Cinchona calisaya.</title>
        <authorList>
            <person name="Lian D.C."/>
            <person name="Zhao X.W."/>
            <person name="Wei L."/>
        </authorList>
    </citation>
    <scope>NUCLEOTIDE SEQUENCE [LARGE SCALE GENOMIC DNA]</scope>
    <source>
        <tissue evidence="3">Nenye</tissue>
    </source>
</reference>
<dbReference type="InterPro" id="IPR036869">
    <property type="entry name" value="J_dom_sf"/>
</dbReference>
<feature type="region of interest" description="Disordered" evidence="1">
    <location>
        <begin position="188"/>
        <end position="215"/>
    </location>
</feature>
<accession>A0ABD2ZB26</accession>
<feature type="domain" description="J" evidence="2">
    <location>
        <begin position="83"/>
        <end position="149"/>
    </location>
</feature>
<feature type="region of interest" description="Disordered" evidence="1">
    <location>
        <begin position="446"/>
        <end position="465"/>
    </location>
</feature>
<sequence>MELPFFTTSVATSSSGGSATTRAEALRWLAIAEKLLAGRDLVGSKSFAARARESDPTLIYADQIIAVADTLLAGDKRINNLPDWYSVLQLTPHQSRDAELIAGQYRKLALLLNPQKNSLPFADQAFTLVVSAWQVLSNPSSKNMYDNELVAHLRVNQVSLGFNPVSSGVSREQVNYQPFEINFQVMPQPQHQHQPQYGMFREPQPPPPSQILPQQQNLSREPMTQFFPQQNLSREQVRQPQPQPQPQPPPQPQPHPQPQPPPQPQSQPQQLRKETFMGSNVTHNFSSNVGNIGTTSNNNNNVEDDDDEENDDDGDGDVNVREEARRGDRTSEDGELSFWTACPYCYYMYEYPNVYVECTLKCQNCRSAFQGVAIPSPPPIVDGQDAYFCCWGLMPLGVSMGVLERHREKGAIWTPFSPMFNCPSGMGNNGNVGNWDNFGGWNVNDGNNNAAGPRSGNVGFRKRGSGPRVYVDNEDVFLEYSDPSEESDDADWRNETKKKKTKVVKKKGTGTPGRRGRPPKVDKGKNLEGGSSENVQEGLVVQEGVGVVNASPVDSSKKGAATNARRHSARVAKDFGKLDLNVEFNNEVEEPARRVIQGNGAGRGEEDIIEGGGFFEGLDEFLSTLPILNVVGDDKVKVA</sequence>
<dbReference type="PANTHER" id="PTHR45496:SF19">
    <property type="entry name" value="J DOMAIN-CONTAINING PROTEIN"/>
    <property type="match status" value="1"/>
</dbReference>
<comment type="caution">
    <text evidence="3">The sequence shown here is derived from an EMBL/GenBank/DDBJ whole genome shotgun (WGS) entry which is preliminary data.</text>
</comment>
<gene>
    <name evidence="3" type="ORF">ACH5RR_022392</name>
</gene>
<dbReference type="CDD" id="cd06257">
    <property type="entry name" value="DnaJ"/>
    <property type="match status" value="1"/>
</dbReference>
<dbReference type="InterPro" id="IPR001623">
    <property type="entry name" value="DnaJ_domain"/>
</dbReference>
<dbReference type="EMBL" id="JBJUIK010000010">
    <property type="protein sequence ID" value="KAL3515490.1"/>
    <property type="molecule type" value="Genomic_DNA"/>
</dbReference>
<dbReference type="Pfam" id="PF23551">
    <property type="entry name" value="Zn_ribbon_20"/>
    <property type="match status" value="1"/>
</dbReference>
<feature type="region of interest" description="Disordered" evidence="1">
    <location>
        <begin position="480"/>
        <end position="534"/>
    </location>
</feature>
<organism evidence="3 4">
    <name type="scientific">Cinchona calisaya</name>
    <dbReference type="NCBI Taxonomy" id="153742"/>
    <lineage>
        <taxon>Eukaryota</taxon>
        <taxon>Viridiplantae</taxon>
        <taxon>Streptophyta</taxon>
        <taxon>Embryophyta</taxon>
        <taxon>Tracheophyta</taxon>
        <taxon>Spermatophyta</taxon>
        <taxon>Magnoliopsida</taxon>
        <taxon>eudicotyledons</taxon>
        <taxon>Gunneridae</taxon>
        <taxon>Pentapetalae</taxon>
        <taxon>asterids</taxon>
        <taxon>lamiids</taxon>
        <taxon>Gentianales</taxon>
        <taxon>Rubiaceae</taxon>
        <taxon>Cinchonoideae</taxon>
        <taxon>Cinchoneae</taxon>
        <taxon>Cinchona</taxon>
    </lineage>
</organism>
<feature type="compositionally biased region" description="Acidic residues" evidence="1">
    <location>
        <begin position="480"/>
        <end position="489"/>
    </location>
</feature>
<feature type="compositionally biased region" description="Polar residues" evidence="1">
    <location>
        <begin position="277"/>
        <end position="296"/>
    </location>
</feature>
<feature type="region of interest" description="Disordered" evidence="1">
    <location>
        <begin position="232"/>
        <end position="333"/>
    </location>
</feature>
<feature type="compositionally biased region" description="Basic and acidic residues" evidence="1">
    <location>
        <begin position="318"/>
        <end position="332"/>
    </location>
</feature>
<proteinExistence type="predicted"/>
<keyword evidence="4" id="KW-1185">Reference proteome</keyword>
<feature type="compositionally biased region" description="Pro residues" evidence="1">
    <location>
        <begin position="241"/>
        <end position="265"/>
    </location>
</feature>
<feature type="compositionally biased region" description="Basic residues" evidence="1">
    <location>
        <begin position="496"/>
        <end position="518"/>
    </location>
</feature>
<dbReference type="PROSITE" id="PS00636">
    <property type="entry name" value="DNAJ_1"/>
    <property type="match status" value="1"/>
</dbReference>
<dbReference type="AlphaFoldDB" id="A0ABD2ZB26"/>
<dbReference type="InterPro" id="IPR053052">
    <property type="entry name" value="Imprinting_Balance_Reg"/>
</dbReference>
<dbReference type="SMART" id="SM00271">
    <property type="entry name" value="DnaJ"/>
    <property type="match status" value="1"/>
</dbReference>
<dbReference type="Proteomes" id="UP001630127">
    <property type="component" value="Unassembled WGS sequence"/>
</dbReference>
<evidence type="ECO:0000259" key="2">
    <source>
        <dbReference type="PROSITE" id="PS50076"/>
    </source>
</evidence>
<dbReference type="InterPro" id="IPR018253">
    <property type="entry name" value="DnaJ_domain_CS"/>
</dbReference>
<name>A0ABD2ZB26_9GENT</name>
<dbReference type="Gene3D" id="1.10.287.110">
    <property type="entry name" value="DnaJ domain"/>
    <property type="match status" value="1"/>
</dbReference>
<feature type="compositionally biased region" description="Acidic residues" evidence="1">
    <location>
        <begin position="302"/>
        <end position="316"/>
    </location>
</feature>
<evidence type="ECO:0000313" key="3">
    <source>
        <dbReference type="EMBL" id="KAL3515490.1"/>
    </source>
</evidence>
<dbReference type="InterPro" id="IPR056988">
    <property type="entry name" value="Zn_ribbon_pln"/>
</dbReference>
<dbReference type="PANTHER" id="PTHR45496">
    <property type="entry name" value="CHAPERONE DNAJ-DOMAIN SUPERFAMILY PROTEIN"/>
    <property type="match status" value="1"/>
</dbReference>
<dbReference type="SUPFAM" id="SSF46565">
    <property type="entry name" value="Chaperone J-domain"/>
    <property type="match status" value="1"/>
</dbReference>
<dbReference type="Pfam" id="PF00226">
    <property type="entry name" value="DnaJ"/>
    <property type="match status" value="1"/>
</dbReference>
<dbReference type="PROSITE" id="PS50076">
    <property type="entry name" value="DNAJ_2"/>
    <property type="match status" value="1"/>
</dbReference>
<protein>
    <recommendedName>
        <fullName evidence="2">J domain-containing protein</fullName>
    </recommendedName>
</protein>